<dbReference type="EMBL" id="JAHFVK010000002">
    <property type="protein sequence ID" value="MBT2135521.1"/>
    <property type="molecule type" value="Genomic_DNA"/>
</dbReference>
<proteinExistence type="predicted"/>
<evidence type="ECO:0000256" key="1">
    <source>
        <dbReference type="ARBA" id="ARBA00022679"/>
    </source>
</evidence>
<keyword evidence="1 4" id="KW-0808">Transferase</keyword>
<evidence type="ECO:0000256" key="2">
    <source>
        <dbReference type="ARBA" id="ARBA00023315"/>
    </source>
</evidence>
<evidence type="ECO:0000313" key="4">
    <source>
        <dbReference type="EMBL" id="MBT2135521.1"/>
    </source>
</evidence>
<dbReference type="InterPro" id="IPR050832">
    <property type="entry name" value="Bact_Acetyltransf"/>
</dbReference>
<sequence>METDGRIVLVAELEGEVAGCLTTSVMRVLHRPAPVGRISMMVVDEALRSRGLGALLVRAAEEALAAQGCYMVEVTSHVRRTEAHRFYERLGYEKTSVRLAREL</sequence>
<gene>
    <name evidence="4" type="ORF">KK137_14380</name>
</gene>
<feature type="domain" description="N-acetyltransferase" evidence="3">
    <location>
        <begin position="1"/>
        <end position="103"/>
    </location>
</feature>
<evidence type="ECO:0000313" key="5">
    <source>
        <dbReference type="Proteomes" id="UP000811255"/>
    </source>
</evidence>
<keyword evidence="5" id="KW-1185">Reference proteome</keyword>
<dbReference type="PROSITE" id="PS51186">
    <property type="entry name" value="GNAT"/>
    <property type="match status" value="1"/>
</dbReference>
<evidence type="ECO:0000259" key="3">
    <source>
        <dbReference type="PROSITE" id="PS51186"/>
    </source>
</evidence>
<dbReference type="EC" id="2.3.1.-" evidence="4"/>
<reference evidence="4 5" key="1">
    <citation type="submission" date="2021-05" db="EMBL/GenBank/DDBJ databases">
        <title>Croceibacterium sp. LX-88 genome sequence.</title>
        <authorList>
            <person name="Luo X."/>
        </authorList>
    </citation>
    <scope>NUCLEOTIDE SEQUENCE [LARGE SCALE GENOMIC DNA]</scope>
    <source>
        <strain evidence="4 5">LX-88</strain>
    </source>
</reference>
<name>A0ABS5W717_9SPHN</name>
<organism evidence="4 5">
    <name type="scientific">Croceibacterium selenioxidans</name>
    <dbReference type="NCBI Taxonomy" id="2838833"/>
    <lineage>
        <taxon>Bacteria</taxon>
        <taxon>Pseudomonadati</taxon>
        <taxon>Pseudomonadota</taxon>
        <taxon>Alphaproteobacteria</taxon>
        <taxon>Sphingomonadales</taxon>
        <taxon>Erythrobacteraceae</taxon>
        <taxon>Croceibacterium</taxon>
    </lineage>
</organism>
<dbReference type="InterPro" id="IPR000182">
    <property type="entry name" value="GNAT_dom"/>
</dbReference>
<dbReference type="InterPro" id="IPR016181">
    <property type="entry name" value="Acyl_CoA_acyltransferase"/>
</dbReference>
<accession>A0ABS5W717</accession>
<keyword evidence="2 4" id="KW-0012">Acyltransferase</keyword>
<dbReference type="PANTHER" id="PTHR43877">
    <property type="entry name" value="AMINOALKYLPHOSPHONATE N-ACETYLTRANSFERASE-RELATED-RELATED"/>
    <property type="match status" value="1"/>
</dbReference>
<protein>
    <submittedName>
        <fullName evidence="4">GNAT family N-acetyltransferase</fullName>
        <ecNumber evidence="4">2.3.1.-</ecNumber>
    </submittedName>
</protein>
<dbReference type="RefSeq" id="WP_214537224.1">
    <property type="nucleotide sequence ID" value="NZ_JAHFVK010000002.1"/>
</dbReference>
<comment type="caution">
    <text evidence="4">The sequence shown here is derived from an EMBL/GenBank/DDBJ whole genome shotgun (WGS) entry which is preliminary data.</text>
</comment>
<dbReference type="Proteomes" id="UP000811255">
    <property type="component" value="Unassembled WGS sequence"/>
</dbReference>
<dbReference type="CDD" id="cd04301">
    <property type="entry name" value="NAT_SF"/>
    <property type="match status" value="1"/>
</dbReference>
<dbReference type="Pfam" id="PF00583">
    <property type="entry name" value="Acetyltransf_1"/>
    <property type="match status" value="1"/>
</dbReference>
<dbReference type="Gene3D" id="3.40.630.30">
    <property type="match status" value="1"/>
</dbReference>
<dbReference type="GO" id="GO:0016746">
    <property type="term" value="F:acyltransferase activity"/>
    <property type="evidence" value="ECO:0007669"/>
    <property type="project" value="UniProtKB-KW"/>
</dbReference>
<dbReference type="SUPFAM" id="SSF55729">
    <property type="entry name" value="Acyl-CoA N-acyltransferases (Nat)"/>
    <property type="match status" value="1"/>
</dbReference>